<dbReference type="CDD" id="cd00143">
    <property type="entry name" value="PP2Cc"/>
    <property type="match status" value="1"/>
</dbReference>
<gene>
    <name evidence="13" type="ORF">ALAG00032_LOCUS3525</name>
</gene>
<proteinExistence type="inferred from homology"/>
<dbReference type="EMBL" id="HBIJ01005013">
    <property type="protein sequence ID" value="CAE0362784.1"/>
    <property type="molecule type" value="Transcribed_RNA"/>
</dbReference>
<dbReference type="GO" id="GO:0046872">
    <property type="term" value="F:metal ion binding"/>
    <property type="evidence" value="ECO:0007669"/>
    <property type="project" value="UniProtKB-KW"/>
</dbReference>
<comment type="catalytic activity">
    <reaction evidence="10">
        <text>O-phospho-L-threonyl-[protein] + H2O = L-threonyl-[protein] + phosphate</text>
        <dbReference type="Rhea" id="RHEA:47004"/>
        <dbReference type="Rhea" id="RHEA-COMP:11060"/>
        <dbReference type="Rhea" id="RHEA-COMP:11605"/>
        <dbReference type="ChEBI" id="CHEBI:15377"/>
        <dbReference type="ChEBI" id="CHEBI:30013"/>
        <dbReference type="ChEBI" id="CHEBI:43474"/>
        <dbReference type="ChEBI" id="CHEBI:61977"/>
        <dbReference type="EC" id="3.1.3.16"/>
    </reaction>
</comment>
<keyword evidence="7" id="KW-0904">Protein phosphatase</keyword>
<keyword evidence="6" id="KW-0460">Magnesium</keyword>
<evidence type="ECO:0000259" key="12">
    <source>
        <dbReference type="PROSITE" id="PS51746"/>
    </source>
</evidence>
<evidence type="ECO:0000256" key="7">
    <source>
        <dbReference type="ARBA" id="ARBA00022912"/>
    </source>
</evidence>
<evidence type="ECO:0000313" key="13">
    <source>
        <dbReference type="EMBL" id="CAE0362784.1"/>
    </source>
</evidence>
<evidence type="ECO:0000256" key="1">
    <source>
        <dbReference type="ARBA" id="ARBA00001936"/>
    </source>
</evidence>
<comment type="catalytic activity">
    <reaction evidence="9">
        <text>O-phospho-L-seryl-[protein] + H2O = L-seryl-[protein] + phosphate</text>
        <dbReference type="Rhea" id="RHEA:20629"/>
        <dbReference type="Rhea" id="RHEA-COMP:9863"/>
        <dbReference type="Rhea" id="RHEA-COMP:11604"/>
        <dbReference type="ChEBI" id="CHEBI:15377"/>
        <dbReference type="ChEBI" id="CHEBI:29999"/>
        <dbReference type="ChEBI" id="CHEBI:43474"/>
        <dbReference type="ChEBI" id="CHEBI:83421"/>
        <dbReference type="EC" id="3.1.3.16"/>
    </reaction>
</comment>
<evidence type="ECO:0000256" key="8">
    <source>
        <dbReference type="ARBA" id="ARBA00023211"/>
    </source>
</evidence>
<evidence type="ECO:0000256" key="9">
    <source>
        <dbReference type="ARBA" id="ARBA00047761"/>
    </source>
</evidence>
<reference evidence="13" key="1">
    <citation type="submission" date="2021-01" db="EMBL/GenBank/DDBJ databases">
        <authorList>
            <person name="Corre E."/>
            <person name="Pelletier E."/>
            <person name="Niang G."/>
            <person name="Scheremetjew M."/>
            <person name="Finn R."/>
            <person name="Kale V."/>
            <person name="Holt S."/>
            <person name="Cochrane G."/>
            <person name="Meng A."/>
            <person name="Brown T."/>
            <person name="Cohen L."/>
        </authorList>
    </citation>
    <scope>NUCLEOTIDE SEQUENCE</scope>
    <source>
        <strain evidence="13">CCMP1510</strain>
    </source>
</reference>
<feature type="domain" description="PPM-type phosphatase" evidence="12">
    <location>
        <begin position="421"/>
        <end position="739"/>
    </location>
</feature>
<dbReference type="SUPFAM" id="SSF81606">
    <property type="entry name" value="PP2C-like"/>
    <property type="match status" value="1"/>
</dbReference>
<dbReference type="Gene3D" id="3.60.40.10">
    <property type="entry name" value="PPM-type phosphatase domain"/>
    <property type="match status" value="1"/>
</dbReference>
<dbReference type="EC" id="3.1.3.16" evidence="3"/>
<name>A0A7S3JU02_9STRA</name>
<dbReference type="InterPro" id="IPR001932">
    <property type="entry name" value="PPM-type_phosphatase-like_dom"/>
</dbReference>
<evidence type="ECO:0000256" key="4">
    <source>
        <dbReference type="ARBA" id="ARBA00022723"/>
    </source>
</evidence>
<comment type="cofactor">
    <cofactor evidence="1">
        <name>Mn(2+)</name>
        <dbReference type="ChEBI" id="CHEBI:29035"/>
    </cofactor>
</comment>
<dbReference type="GO" id="GO:0004722">
    <property type="term" value="F:protein serine/threonine phosphatase activity"/>
    <property type="evidence" value="ECO:0007669"/>
    <property type="project" value="UniProtKB-EC"/>
</dbReference>
<dbReference type="PANTHER" id="PTHR13832:SF803">
    <property type="entry name" value="PROTEIN PHOSPHATASE 1G"/>
    <property type="match status" value="1"/>
</dbReference>
<accession>A0A7S3JU02</accession>
<protein>
    <recommendedName>
        <fullName evidence="3">protein-serine/threonine phosphatase</fullName>
        <ecNumber evidence="3">3.1.3.16</ecNumber>
    </recommendedName>
</protein>
<organism evidence="13">
    <name type="scientific">Aureoumbra lagunensis</name>
    <dbReference type="NCBI Taxonomy" id="44058"/>
    <lineage>
        <taxon>Eukaryota</taxon>
        <taxon>Sar</taxon>
        <taxon>Stramenopiles</taxon>
        <taxon>Ochrophyta</taxon>
        <taxon>Pelagophyceae</taxon>
        <taxon>Pelagomonadales</taxon>
        <taxon>Aureoumbra</taxon>
    </lineage>
</organism>
<dbReference type="PANTHER" id="PTHR13832">
    <property type="entry name" value="PROTEIN PHOSPHATASE 2C"/>
    <property type="match status" value="1"/>
</dbReference>
<keyword evidence="8" id="KW-0464">Manganese</keyword>
<sequence>MEEEEESDLELNTIGVEKEENQRLTRAHGSKGSLHNLLLSSKQCSSPESLRYRNDPLLVAADREKSSFEEPWQHSPRVHFENQLSQSYSHSRGTHLQKLVDSQDMRGELEFLDLQTQEWRKCIGILADGEFTCVPPGTSPSFSLSAQGNSGNFDLEELATQAGGRGEKFARLSLTRVALVATDPQRGPEALRIVVESESRLPEEVTRYGLKPLETDVERRAYSFRAASREAMIEWLFGFQRSLAVVVTRLRHLKRRGTNGGILDARDCDILHKKTSCRRRIGSPGSASPDFFHAGFSTSMTPPSMMPSIDPDEGAALYRKSSARPRLVQIRAKKTKGSIPVPPSTHTVPTAEPAKYIPPHLRRRAQIKEEEDHFEETGHHQGDDEIFLSDIEKKSTQEKADSDEEPTIAADWIRAHGICWRSGSACDRGPRPRNEDACTEVLDLLITSDKQFGFVGVYDGHSGDDAAIKCRTELHLRVREQLERGQNAESALFTAFEEIDATYCQDAARGEASLDAGATALCCLIEAPAVKNKHAFPRLIVANCGDCMCVLGKTDATAVPLSTAHAPTPGGSEARRVEAAGGWITSETDLCVGRLRAMDLDDPEVSERAHERVRLNEIHRVCGEVAVARAIGDVDFKGWPAPNRAAPFFAYPPDHDKTFSDNLLVPTPDLVSRRLALDDAFVLLATDGLWDVIYPAEAIQVASALFAKGAKPNAVANDLCKRALRFGSSDNVTVVVLQLISTSNTNSVEKINTQSQNIETVLTDHLLTSRDSTEPSMPDEPSDLDEFDDAQRYLSASPGVCSDPGGAADFMPFSLGNH</sequence>
<feature type="region of interest" description="Disordered" evidence="11">
    <location>
        <begin position="1"/>
        <end position="32"/>
    </location>
</feature>
<evidence type="ECO:0000256" key="5">
    <source>
        <dbReference type="ARBA" id="ARBA00022801"/>
    </source>
</evidence>
<evidence type="ECO:0000256" key="2">
    <source>
        <dbReference type="ARBA" id="ARBA00006702"/>
    </source>
</evidence>
<keyword evidence="4" id="KW-0479">Metal-binding</keyword>
<dbReference type="AlphaFoldDB" id="A0A7S3JU02"/>
<comment type="similarity">
    <text evidence="2">Belongs to the PP2C family.</text>
</comment>
<dbReference type="SMART" id="SM00332">
    <property type="entry name" value="PP2Cc"/>
    <property type="match status" value="1"/>
</dbReference>
<evidence type="ECO:0000256" key="10">
    <source>
        <dbReference type="ARBA" id="ARBA00048336"/>
    </source>
</evidence>
<evidence type="ECO:0000256" key="11">
    <source>
        <dbReference type="SAM" id="MobiDB-lite"/>
    </source>
</evidence>
<keyword evidence="5" id="KW-0378">Hydrolase</keyword>
<dbReference type="InterPro" id="IPR015655">
    <property type="entry name" value="PP2C"/>
</dbReference>
<dbReference type="PROSITE" id="PS51746">
    <property type="entry name" value="PPM_2"/>
    <property type="match status" value="1"/>
</dbReference>
<dbReference type="Pfam" id="PF00481">
    <property type="entry name" value="PP2C"/>
    <property type="match status" value="1"/>
</dbReference>
<evidence type="ECO:0000256" key="6">
    <source>
        <dbReference type="ARBA" id="ARBA00022842"/>
    </source>
</evidence>
<dbReference type="InterPro" id="IPR036457">
    <property type="entry name" value="PPM-type-like_dom_sf"/>
</dbReference>
<evidence type="ECO:0000256" key="3">
    <source>
        <dbReference type="ARBA" id="ARBA00013081"/>
    </source>
</evidence>